<protein>
    <recommendedName>
        <fullName evidence="7">Major facilitator superfamily (MFS) profile domain-containing protein</fullName>
    </recommendedName>
</protein>
<comment type="subcellular location">
    <subcellularLocation>
        <location evidence="1">Cell membrane</location>
        <topology evidence="1">Multi-pass membrane protein</topology>
    </subcellularLocation>
</comment>
<feature type="transmembrane region" description="Helical" evidence="6">
    <location>
        <begin position="413"/>
        <end position="432"/>
    </location>
</feature>
<dbReference type="PROSITE" id="PS50850">
    <property type="entry name" value="MFS"/>
    <property type="match status" value="1"/>
</dbReference>
<dbReference type="SUPFAM" id="SSF103473">
    <property type="entry name" value="MFS general substrate transporter"/>
    <property type="match status" value="1"/>
</dbReference>
<evidence type="ECO:0000256" key="3">
    <source>
        <dbReference type="ARBA" id="ARBA00022692"/>
    </source>
</evidence>
<dbReference type="InterPro" id="IPR036259">
    <property type="entry name" value="MFS_trans_sf"/>
</dbReference>
<feature type="transmembrane region" description="Helical" evidence="6">
    <location>
        <begin position="53"/>
        <end position="78"/>
    </location>
</feature>
<evidence type="ECO:0000256" key="4">
    <source>
        <dbReference type="ARBA" id="ARBA00022989"/>
    </source>
</evidence>
<evidence type="ECO:0000259" key="7">
    <source>
        <dbReference type="PROSITE" id="PS50850"/>
    </source>
</evidence>
<dbReference type="EMBL" id="UINC01000867">
    <property type="protein sequence ID" value="SUZ62402.1"/>
    <property type="molecule type" value="Genomic_DNA"/>
</dbReference>
<dbReference type="PANTHER" id="PTHR23513">
    <property type="entry name" value="INTEGRAL MEMBRANE EFFLUX PROTEIN-RELATED"/>
    <property type="match status" value="1"/>
</dbReference>
<evidence type="ECO:0000256" key="5">
    <source>
        <dbReference type="ARBA" id="ARBA00023136"/>
    </source>
</evidence>
<keyword evidence="4 6" id="KW-1133">Transmembrane helix</keyword>
<feature type="transmembrane region" description="Helical" evidence="6">
    <location>
        <begin position="172"/>
        <end position="195"/>
    </location>
</feature>
<keyword evidence="2" id="KW-1003">Cell membrane</keyword>
<keyword evidence="3 6" id="KW-0812">Transmembrane</keyword>
<dbReference type="PANTHER" id="PTHR23513:SF11">
    <property type="entry name" value="STAPHYLOFERRIN A TRANSPORTER"/>
    <property type="match status" value="1"/>
</dbReference>
<feature type="transmembrane region" description="Helical" evidence="6">
    <location>
        <begin position="21"/>
        <end position="47"/>
    </location>
</feature>
<accession>A0A381P659</accession>
<dbReference type="AlphaFoldDB" id="A0A381P659"/>
<dbReference type="CDD" id="cd06173">
    <property type="entry name" value="MFS_MefA_like"/>
    <property type="match status" value="1"/>
</dbReference>
<dbReference type="GO" id="GO:0005886">
    <property type="term" value="C:plasma membrane"/>
    <property type="evidence" value="ECO:0007669"/>
    <property type="project" value="UniProtKB-SubCell"/>
</dbReference>
<dbReference type="Pfam" id="PF07690">
    <property type="entry name" value="MFS_1"/>
    <property type="match status" value="1"/>
</dbReference>
<evidence type="ECO:0000313" key="8">
    <source>
        <dbReference type="EMBL" id="SUZ62402.1"/>
    </source>
</evidence>
<reference evidence="8" key="1">
    <citation type="submission" date="2018-05" db="EMBL/GenBank/DDBJ databases">
        <authorList>
            <person name="Lanie J.A."/>
            <person name="Ng W.-L."/>
            <person name="Kazmierczak K.M."/>
            <person name="Andrzejewski T.M."/>
            <person name="Davidsen T.M."/>
            <person name="Wayne K.J."/>
            <person name="Tettelin H."/>
            <person name="Glass J.I."/>
            <person name="Rusch D."/>
            <person name="Podicherti R."/>
            <person name="Tsui H.-C.T."/>
            <person name="Winkler M.E."/>
        </authorList>
    </citation>
    <scope>NUCLEOTIDE SEQUENCE</scope>
</reference>
<organism evidence="8">
    <name type="scientific">marine metagenome</name>
    <dbReference type="NCBI Taxonomy" id="408172"/>
    <lineage>
        <taxon>unclassified sequences</taxon>
        <taxon>metagenomes</taxon>
        <taxon>ecological metagenomes</taxon>
    </lineage>
</organism>
<evidence type="ECO:0000256" key="2">
    <source>
        <dbReference type="ARBA" id="ARBA00022475"/>
    </source>
</evidence>
<name>A0A381P659_9ZZZZ</name>
<dbReference type="InterPro" id="IPR020846">
    <property type="entry name" value="MFS_dom"/>
</dbReference>
<sequence>MVFLERLLGSSTLSSFQRPGFVWLWLSLTANGFTNTIAAVTFGWLALEITGSPVAVGTILAVRNVPRLLFAVPIGALSDRMDRRRMLQGINLFGAALALSATGLAFTGNLTFIGLLVVAFLEGTFDAAETTLGRAFIYDLVGRDEAINGMALEQLANRAVGAAGAVGAGVLLAFYGASAPFISMMVGFVVAASALSMIPRSLRVASVDIARTEFAIGSAERTSPEVPTVVSSRRTTNRLDLKNFAVSLRGFTVLWRNRAVLLLAVIGAAAEAFAFSSDALLPSFSRDILMVGEIGLGNMVAIRQVGGVAALLILASLSARVRPGKLIFWVCGLFSFSLIAFAGSASYNLSLFLMLWIGVAWASVDLLLPKLVQDRVPDSERGAAVGIWNLSRGAGPLGSLEVGVIAGSLGAPIAQIMNAGAFLVVVAVAALLQRNPRWRIFGGEKPAS</sequence>
<feature type="transmembrane region" description="Helical" evidence="6">
    <location>
        <begin position="326"/>
        <end position="343"/>
    </location>
</feature>
<keyword evidence="5 6" id="KW-0472">Membrane</keyword>
<feature type="transmembrane region" description="Helical" evidence="6">
    <location>
        <begin position="259"/>
        <end position="281"/>
    </location>
</feature>
<dbReference type="Gene3D" id="1.20.1250.20">
    <property type="entry name" value="MFS general substrate transporter like domains"/>
    <property type="match status" value="1"/>
</dbReference>
<gene>
    <name evidence="8" type="ORF">METZ01_LOCUS15256</name>
</gene>
<feature type="transmembrane region" description="Helical" evidence="6">
    <location>
        <begin position="90"/>
        <end position="121"/>
    </location>
</feature>
<feature type="domain" description="Major facilitator superfamily (MFS) profile" evidence="7">
    <location>
        <begin position="20"/>
        <end position="437"/>
    </location>
</feature>
<dbReference type="InterPro" id="IPR011701">
    <property type="entry name" value="MFS"/>
</dbReference>
<evidence type="ECO:0000256" key="1">
    <source>
        <dbReference type="ARBA" id="ARBA00004651"/>
    </source>
</evidence>
<proteinExistence type="predicted"/>
<evidence type="ECO:0000256" key="6">
    <source>
        <dbReference type="SAM" id="Phobius"/>
    </source>
</evidence>
<feature type="transmembrane region" description="Helical" evidence="6">
    <location>
        <begin position="301"/>
        <end position="319"/>
    </location>
</feature>
<dbReference type="GO" id="GO:0022857">
    <property type="term" value="F:transmembrane transporter activity"/>
    <property type="evidence" value="ECO:0007669"/>
    <property type="project" value="InterPro"/>
</dbReference>